<dbReference type="AlphaFoldDB" id="A0A7S1BUI3"/>
<accession>A0A7S1BUI3</accession>
<evidence type="ECO:0000313" key="1">
    <source>
        <dbReference type="EMBL" id="CAD8896434.1"/>
    </source>
</evidence>
<sequence>MFLGPLLIRSCAMAILVVNSPYTSQVGSVPSSLVFIKNPTDAVIVNHTSWSMKMKSTPLSSFPEKIFFANRKAINQNVAADTHAISSHIDPNISPQISSNISSIIATYRKSDKFTQCGTSNSTH</sequence>
<organism evidence="1">
    <name type="scientific">Corethron hystrix</name>
    <dbReference type="NCBI Taxonomy" id="216773"/>
    <lineage>
        <taxon>Eukaryota</taxon>
        <taxon>Sar</taxon>
        <taxon>Stramenopiles</taxon>
        <taxon>Ochrophyta</taxon>
        <taxon>Bacillariophyta</taxon>
        <taxon>Coscinodiscophyceae</taxon>
        <taxon>Corethrophycidae</taxon>
        <taxon>Corethrales</taxon>
        <taxon>Corethraceae</taxon>
        <taxon>Corethron</taxon>
    </lineage>
</organism>
<dbReference type="EMBL" id="HBFR01032524">
    <property type="protein sequence ID" value="CAD8896434.1"/>
    <property type="molecule type" value="Transcribed_RNA"/>
</dbReference>
<proteinExistence type="predicted"/>
<reference evidence="1" key="1">
    <citation type="submission" date="2021-01" db="EMBL/GenBank/DDBJ databases">
        <authorList>
            <person name="Corre E."/>
            <person name="Pelletier E."/>
            <person name="Niang G."/>
            <person name="Scheremetjew M."/>
            <person name="Finn R."/>
            <person name="Kale V."/>
            <person name="Holt S."/>
            <person name="Cochrane G."/>
            <person name="Meng A."/>
            <person name="Brown T."/>
            <person name="Cohen L."/>
        </authorList>
    </citation>
    <scope>NUCLEOTIDE SEQUENCE</scope>
    <source>
        <strain evidence="1">308</strain>
    </source>
</reference>
<protein>
    <submittedName>
        <fullName evidence="1">Uncharacterized protein</fullName>
    </submittedName>
</protein>
<gene>
    <name evidence="1" type="ORF">CHYS00102_LOCUS23648</name>
</gene>
<name>A0A7S1BUI3_9STRA</name>